<accession>A0A1M6B9M2</accession>
<reference evidence="6 7" key="1">
    <citation type="submission" date="2016-11" db="EMBL/GenBank/DDBJ databases">
        <authorList>
            <person name="Jaros S."/>
            <person name="Januszkiewicz K."/>
            <person name="Wedrychowicz H."/>
        </authorList>
    </citation>
    <scope>NUCLEOTIDE SEQUENCE [LARGE SCALE GENOMIC DNA]</scope>
    <source>
        <strain evidence="6 7">CGMCC 4.5723</strain>
    </source>
</reference>
<keyword evidence="7" id="KW-1185">Reference proteome</keyword>
<comment type="similarity">
    <text evidence="1">Belongs to the NAD(P)-dependent epimerase/dehydratase family.</text>
</comment>
<evidence type="ECO:0000313" key="6">
    <source>
        <dbReference type="EMBL" id="SHI45386.1"/>
    </source>
</evidence>
<dbReference type="GO" id="GO:0016491">
    <property type="term" value="F:oxidoreductase activity"/>
    <property type="evidence" value="ECO:0007669"/>
    <property type="project" value="UniProtKB-KW"/>
</dbReference>
<evidence type="ECO:0000313" key="7">
    <source>
        <dbReference type="Proteomes" id="UP000184452"/>
    </source>
</evidence>
<evidence type="ECO:0000256" key="2">
    <source>
        <dbReference type="ARBA" id="ARBA00023002"/>
    </source>
</evidence>
<keyword evidence="2" id="KW-0560">Oxidoreductase</keyword>
<feature type="compositionally biased region" description="Basic and acidic residues" evidence="4">
    <location>
        <begin position="267"/>
        <end position="283"/>
    </location>
</feature>
<evidence type="ECO:0000256" key="4">
    <source>
        <dbReference type="SAM" id="MobiDB-lite"/>
    </source>
</evidence>
<keyword evidence="3" id="KW-0520">NAD</keyword>
<dbReference type="Proteomes" id="UP000184452">
    <property type="component" value="Unassembled WGS sequence"/>
</dbReference>
<feature type="region of interest" description="Disordered" evidence="4">
    <location>
        <begin position="242"/>
        <end position="283"/>
    </location>
</feature>
<dbReference type="EMBL" id="FQZK01000001">
    <property type="protein sequence ID" value="SHI45386.1"/>
    <property type="molecule type" value="Genomic_DNA"/>
</dbReference>
<sequence>MTQTIALTGAAGNIGTLLRPRLARPGRHLRLIDTAPQAPAAPGEAVRVLHGDITDLAAMQAAFTGADAVLHLAGFSLEERWEDILEVNIHGTRQVLEAARRAGAHRVVLAGSNHAVGFHPRADGDPGDYLFPRPDTHYGVGKAAAEALGSLYHDRYGMDVLCVRIGSCFPEPRDSRMLASWLSPDDCARLVEALLAAPSPGFRVLWGVSDNTRRWWSLTEARALGYAPADDSEVFAPAIVAREGGEPDPHRPPHHLLGGSFCDPALDTDRLEERPPRRARPRD</sequence>
<dbReference type="InterPro" id="IPR020904">
    <property type="entry name" value="Sc_DH/Rdtase_CS"/>
</dbReference>
<dbReference type="PROSITE" id="PS00061">
    <property type="entry name" value="ADH_SHORT"/>
    <property type="match status" value="1"/>
</dbReference>
<dbReference type="InterPro" id="IPR036291">
    <property type="entry name" value="NAD(P)-bd_dom_sf"/>
</dbReference>
<dbReference type="OrthoDB" id="8770295at2"/>
<evidence type="ECO:0000256" key="1">
    <source>
        <dbReference type="ARBA" id="ARBA00007637"/>
    </source>
</evidence>
<name>A0A1M6B9M2_9ACTN</name>
<proteinExistence type="inferred from homology"/>
<gene>
    <name evidence="6" type="ORF">SAMN05421803_101266</name>
</gene>
<organism evidence="6 7">
    <name type="scientific">Nocardiopsis flavescens</name>
    <dbReference type="NCBI Taxonomy" id="758803"/>
    <lineage>
        <taxon>Bacteria</taxon>
        <taxon>Bacillati</taxon>
        <taxon>Actinomycetota</taxon>
        <taxon>Actinomycetes</taxon>
        <taxon>Streptosporangiales</taxon>
        <taxon>Nocardiopsidaceae</taxon>
        <taxon>Nocardiopsis</taxon>
    </lineage>
</organism>
<dbReference type="Gene3D" id="3.40.50.720">
    <property type="entry name" value="NAD(P)-binding Rossmann-like Domain"/>
    <property type="match status" value="1"/>
</dbReference>
<dbReference type="AlphaFoldDB" id="A0A1M6B9M2"/>
<evidence type="ECO:0000256" key="3">
    <source>
        <dbReference type="ARBA" id="ARBA00023027"/>
    </source>
</evidence>
<dbReference type="RefSeq" id="WP_073374054.1">
    <property type="nucleotide sequence ID" value="NZ_FQZK01000001.1"/>
</dbReference>
<dbReference type="PANTHER" id="PTHR43103:SF5">
    <property type="entry name" value="4-EPIMERASE, PUTATIVE (AFU_ORTHOLOGUE AFUA_7G00360)-RELATED"/>
    <property type="match status" value="1"/>
</dbReference>
<dbReference type="STRING" id="758803.SAMN05421803_101266"/>
<evidence type="ECO:0000259" key="5">
    <source>
        <dbReference type="Pfam" id="PF01370"/>
    </source>
</evidence>
<feature type="domain" description="NAD-dependent epimerase/dehydratase" evidence="5">
    <location>
        <begin position="5"/>
        <end position="180"/>
    </location>
</feature>
<dbReference type="Pfam" id="PF01370">
    <property type="entry name" value="Epimerase"/>
    <property type="match status" value="1"/>
</dbReference>
<protein>
    <submittedName>
        <fullName evidence="6">NADP-dependent aldehyde dehydrogenase</fullName>
    </submittedName>
</protein>
<dbReference type="InterPro" id="IPR001509">
    <property type="entry name" value="Epimerase_deHydtase"/>
</dbReference>
<dbReference type="SUPFAM" id="SSF51735">
    <property type="entry name" value="NAD(P)-binding Rossmann-fold domains"/>
    <property type="match status" value="1"/>
</dbReference>
<dbReference type="CDD" id="cd08946">
    <property type="entry name" value="SDR_e"/>
    <property type="match status" value="1"/>
</dbReference>
<dbReference type="PANTHER" id="PTHR43103">
    <property type="entry name" value="NUCLEOSIDE-DIPHOSPHATE-SUGAR EPIMERASE"/>
    <property type="match status" value="1"/>
</dbReference>